<dbReference type="AlphaFoldDB" id="A0A085M7J4"/>
<keyword evidence="3" id="KW-1185">Reference proteome</keyword>
<accession>A0A085M7J4</accession>
<proteinExistence type="predicted"/>
<dbReference type="Proteomes" id="UP000030758">
    <property type="component" value="Unassembled WGS sequence"/>
</dbReference>
<reference evidence="1 3" key="1">
    <citation type="journal article" date="2014" name="Nat. Genet.">
        <title>Genome and transcriptome of the porcine whipworm Trichuris suis.</title>
        <authorList>
            <person name="Jex A.R."/>
            <person name="Nejsum P."/>
            <person name="Schwarz E.M."/>
            <person name="Hu L."/>
            <person name="Young N.D."/>
            <person name="Hall R.S."/>
            <person name="Korhonen P.K."/>
            <person name="Liao S."/>
            <person name="Thamsborg S."/>
            <person name="Xia J."/>
            <person name="Xu P."/>
            <person name="Wang S."/>
            <person name="Scheerlinck J.P."/>
            <person name="Hofmann A."/>
            <person name="Sternberg P.W."/>
            <person name="Wang J."/>
            <person name="Gasser R.B."/>
        </authorList>
    </citation>
    <scope>NUCLEOTIDE SEQUENCE [LARGE SCALE GENOMIC DNA]</scope>
    <source>
        <strain evidence="2">DCEP-RM93F</strain>
        <strain evidence="1">DCEP-RM93M</strain>
    </source>
</reference>
<evidence type="ECO:0000313" key="2">
    <source>
        <dbReference type="EMBL" id="KFD60710.1"/>
    </source>
</evidence>
<protein>
    <submittedName>
        <fullName evidence="1">Uncharacterized protein</fullName>
    </submittedName>
</protein>
<evidence type="ECO:0000313" key="1">
    <source>
        <dbReference type="EMBL" id="KFD53190.1"/>
    </source>
</evidence>
<organism evidence="1 3">
    <name type="scientific">Trichuris suis</name>
    <name type="common">pig whipworm</name>
    <dbReference type="NCBI Taxonomy" id="68888"/>
    <lineage>
        <taxon>Eukaryota</taxon>
        <taxon>Metazoa</taxon>
        <taxon>Ecdysozoa</taxon>
        <taxon>Nematoda</taxon>
        <taxon>Enoplea</taxon>
        <taxon>Dorylaimia</taxon>
        <taxon>Trichinellida</taxon>
        <taxon>Trichuridae</taxon>
        <taxon>Trichuris</taxon>
    </lineage>
</organism>
<gene>
    <name evidence="1" type="ORF">M513_05900</name>
    <name evidence="2" type="ORF">M514_05900</name>
</gene>
<evidence type="ECO:0000313" key="3">
    <source>
        <dbReference type="Proteomes" id="UP000030764"/>
    </source>
</evidence>
<dbReference type="EMBL" id="KL367652">
    <property type="protein sequence ID" value="KFD60710.1"/>
    <property type="molecule type" value="Genomic_DNA"/>
</dbReference>
<dbReference type="Proteomes" id="UP000030764">
    <property type="component" value="Unassembled WGS sequence"/>
</dbReference>
<dbReference type="EMBL" id="KL363219">
    <property type="protein sequence ID" value="KFD53190.1"/>
    <property type="molecule type" value="Genomic_DNA"/>
</dbReference>
<sequence>MILGDTPSQDKGASPYKRQIFTAKKYGETAKACLHHELQYLTTEKAIYGVSYCLACANAEGAQICAFGLCLLTTKPRRTTRDRARL</sequence>
<name>A0A085M7J4_9BILA</name>